<organism evidence="1">
    <name type="scientific">marine metagenome</name>
    <dbReference type="NCBI Taxonomy" id="408172"/>
    <lineage>
        <taxon>unclassified sequences</taxon>
        <taxon>metagenomes</taxon>
        <taxon>ecological metagenomes</taxon>
    </lineage>
</organism>
<dbReference type="Gene3D" id="3.55.40.10">
    <property type="entry name" value="minor pseudopilin epsh domain"/>
    <property type="match status" value="1"/>
</dbReference>
<reference evidence="1" key="1">
    <citation type="submission" date="2018-05" db="EMBL/GenBank/DDBJ databases">
        <authorList>
            <person name="Lanie J.A."/>
            <person name="Ng W.-L."/>
            <person name="Kazmierczak K.M."/>
            <person name="Andrzejewski T.M."/>
            <person name="Davidsen T.M."/>
            <person name="Wayne K.J."/>
            <person name="Tettelin H."/>
            <person name="Glass J.I."/>
            <person name="Rusch D."/>
            <person name="Podicherti R."/>
            <person name="Tsui H.-C.T."/>
            <person name="Winkler M.E."/>
        </authorList>
    </citation>
    <scope>NUCLEOTIDE SEQUENCE</scope>
</reference>
<name>A0A382Z8L6_9ZZZZ</name>
<gene>
    <name evidence="1" type="ORF">METZ01_LOCUS444696</name>
</gene>
<dbReference type="AlphaFoldDB" id="A0A382Z8L6"/>
<evidence type="ECO:0000313" key="1">
    <source>
        <dbReference type="EMBL" id="SVD91842.1"/>
    </source>
</evidence>
<accession>A0A382Z8L6</accession>
<feature type="non-terminal residue" evidence="1">
    <location>
        <position position="1"/>
    </location>
</feature>
<proteinExistence type="predicted"/>
<protein>
    <submittedName>
        <fullName evidence="1">Uncharacterized protein</fullName>
    </submittedName>
</protein>
<sequence length="127" mass="14291">KHLNAVLKTLRNDAVLKSSSYCLLFDLKLQQMMTSEEVDSGECSEEFFEKPDSLKPHEFPEDLILREAQLAGSSNLVSGAINEFLEVHINSSGFVSPFMLVFSLPDVSRSWIIETKGIMGKLLIREQ</sequence>
<dbReference type="EMBL" id="UINC01181905">
    <property type="protein sequence ID" value="SVD91842.1"/>
    <property type="molecule type" value="Genomic_DNA"/>
</dbReference>